<feature type="compositionally biased region" description="Polar residues" evidence="1">
    <location>
        <begin position="1"/>
        <end position="12"/>
    </location>
</feature>
<evidence type="ECO:0000256" key="1">
    <source>
        <dbReference type="SAM" id="MobiDB-lite"/>
    </source>
</evidence>
<dbReference type="Proteomes" id="UP000245539">
    <property type="component" value="Unassembled WGS sequence"/>
</dbReference>
<comment type="caution">
    <text evidence="3">The sequence shown here is derived from an EMBL/GenBank/DDBJ whole genome shotgun (WGS) entry which is preliminary data.</text>
</comment>
<dbReference type="EMBL" id="QGKM01000012">
    <property type="protein sequence ID" value="PWQ99280.1"/>
    <property type="molecule type" value="Genomic_DNA"/>
</dbReference>
<reference evidence="3 4" key="1">
    <citation type="submission" date="2018-05" db="EMBL/GenBank/DDBJ databases">
        <title>Leucothrix arctica sp. nov., isolated from Arctic seawater.</title>
        <authorList>
            <person name="Choi A."/>
            <person name="Baek K."/>
        </authorList>
    </citation>
    <scope>NUCLEOTIDE SEQUENCE [LARGE SCALE GENOMIC DNA]</scope>
    <source>
        <strain evidence="3 4">JCM 18388</strain>
    </source>
</reference>
<organism evidence="3 4">
    <name type="scientific">Leucothrix pacifica</name>
    <dbReference type="NCBI Taxonomy" id="1247513"/>
    <lineage>
        <taxon>Bacteria</taxon>
        <taxon>Pseudomonadati</taxon>
        <taxon>Pseudomonadota</taxon>
        <taxon>Gammaproteobacteria</taxon>
        <taxon>Thiotrichales</taxon>
        <taxon>Thiotrichaceae</taxon>
        <taxon>Leucothrix</taxon>
    </lineage>
</organism>
<dbReference type="CDD" id="cd08561">
    <property type="entry name" value="GDPD_cytoplasmic_ScUgpQ2_like"/>
    <property type="match status" value="1"/>
</dbReference>
<dbReference type="InterPro" id="IPR030395">
    <property type="entry name" value="GP_PDE_dom"/>
</dbReference>
<dbReference type="PROSITE" id="PS51704">
    <property type="entry name" value="GP_PDE"/>
    <property type="match status" value="1"/>
</dbReference>
<dbReference type="Pfam" id="PF03009">
    <property type="entry name" value="GDPD"/>
    <property type="match status" value="1"/>
</dbReference>
<dbReference type="Gene3D" id="3.20.20.190">
    <property type="entry name" value="Phosphatidylinositol (PI) phosphodiesterase"/>
    <property type="match status" value="1"/>
</dbReference>
<proteinExistence type="predicted"/>
<evidence type="ECO:0000259" key="2">
    <source>
        <dbReference type="PROSITE" id="PS51704"/>
    </source>
</evidence>
<dbReference type="PANTHER" id="PTHR46211">
    <property type="entry name" value="GLYCEROPHOSPHORYL DIESTER PHOSPHODIESTERASE"/>
    <property type="match status" value="1"/>
</dbReference>
<dbReference type="GO" id="GO:0006629">
    <property type="term" value="P:lipid metabolic process"/>
    <property type="evidence" value="ECO:0007669"/>
    <property type="project" value="InterPro"/>
</dbReference>
<evidence type="ECO:0000313" key="3">
    <source>
        <dbReference type="EMBL" id="PWQ99280.1"/>
    </source>
</evidence>
<dbReference type="RefSeq" id="WP_109836771.1">
    <property type="nucleotide sequence ID" value="NZ_QGKM01000012.1"/>
</dbReference>
<dbReference type="OrthoDB" id="9795622at2"/>
<feature type="domain" description="GP-PDE" evidence="2">
    <location>
        <begin position="22"/>
        <end position="269"/>
    </location>
</feature>
<name>A0A317CS66_9GAMM</name>
<keyword evidence="4" id="KW-1185">Reference proteome</keyword>
<protein>
    <submittedName>
        <fullName evidence="3">Glycerophosphodiester phosphodiesterase</fullName>
    </submittedName>
</protein>
<dbReference type="InterPro" id="IPR017946">
    <property type="entry name" value="PLC-like_Pdiesterase_TIM-brl"/>
</dbReference>
<dbReference type="AlphaFoldDB" id="A0A317CS66"/>
<dbReference type="GO" id="GO:0008081">
    <property type="term" value="F:phosphoric diester hydrolase activity"/>
    <property type="evidence" value="ECO:0007669"/>
    <property type="project" value="InterPro"/>
</dbReference>
<accession>A0A317CS66</accession>
<dbReference type="SUPFAM" id="SSF51695">
    <property type="entry name" value="PLC-like phosphodiesterases"/>
    <property type="match status" value="1"/>
</dbReference>
<sequence length="275" mass="30930">MDSLNQNDQTSPHDYLKNNKKPLLMAHRGSRILGPENTFDAFDIAHQSQADVLEVDIRLSRDKAILVFHDETLERVTNGFGKITNHTLIQLKHFDAAYHFKTEDGEAFRGRYIRLPTLGELFEAYPDIRINIDIKDKNPVAAELLVDSISKASAENRVLVGSFHQTVIDHFRNIAPEIPTAASPKEVSQFYALSKIPIKASDAKCAALQIPPQFGWLNLSSKRFVNFAARSSLPIHYWTINTSDDIKRLLEAGADGIVTDRVDIALTVFQEMGFK</sequence>
<gene>
    <name evidence="3" type="ORF">DKW60_06005</name>
</gene>
<feature type="region of interest" description="Disordered" evidence="1">
    <location>
        <begin position="1"/>
        <end position="20"/>
    </location>
</feature>
<dbReference type="PANTHER" id="PTHR46211:SF14">
    <property type="entry name" value="GLYCEROPHOSPHODIESTER PHOSPHODIESTERASE"/>
    <property type="match status" value="1"/>
</dbReference>
<evidence type="ECO:0000313" key="4">
    <source>
        <dbReference type="Proteomes" id="UP000245539"/>
    </source>
</evidence>